<dbReference type="EC" id="2.1.1.72" evidence="2"/>
<dbReference type="PIRSF" id="PIRSF000398">
    <property type="entry name" value="M_m6A_EcoRV"/>
    <property type="match status" value="1"/>
</dbReference>
<evidence type="ECO:0000313" key="7">
    <source>
        <dbReference type="EMBL" id="OLP44755.1"/>
    </source>
</evidence>
<reference evidence="7 8" key="1">
    <citation type="submission" date="2016-09" db="EMBL/GenBank/DDBJ databases">
        <title>Rhizobium oryziradicis sp. nov., isolated from the root of rice.</title>
        <authorList>
            <person name="Zhao J."/>
            <person name="Zhang X."/>
        </authorList>
    </citation>
    <scope>NUCLEOTIDE SEQUENCE [LARGE SCALE GENOMIC DNA]</scope>
    <source>
        <strain evidence="7 8">N19</strain>
    </source>
</reference>
<dbReference type="InterPro" id="IPR029063">
    <property type="entry name" value="SAM-dependent_MTases_sf"/>
</dbReference>
<dbReference type="OrthoDB" id="9805629at2"/>
<comment type="catalytic activity">
    <reaction evidence="6">
        <text>a 2'-deoxyadenosine in DNA + S-adenosyl-L-methionine = an N(6)-methyl-2'-deoxyadenosine in DNA + S-adenosyl-L-homocysteine + H(+)</text>
        <dbReference type="Rhea" id="RHEA:15197"/>
        <dbReference type="Rhea" id="RHEA-COMP:12418"/>
        <dbReference type="Rhea" id="RHEA-COMP:12419"/>
        <dbReference type="ChEBI" id="CHEBI:15378"/>
        <dbReference type="ChEBI" id="CHEBI:57856"/>
        <dbReference type="ChEBI" id="CHEBI:59789"/>
        <dbReference type="ChEBI" id="CHEBI:90615"/>
        <dbReference type="ChEBI" id="CHEBI:90616"/>
        <dbReference type="EC" id="2.1.1.72"/>
    </reaction>
</comment>
<evidence type="ECO:0000256" key="2">
    <source>
        <dbReference type="ARBA" id="ARBA00011900"/>
    </source>
</evidence>
<dbReference type="PANTHER" id="PTHR30481:SF4">
    <property type="entry name" value="SITE-SPECIFIC DNA-METHYLTRANSFERASE (ADENINE-SPECIFIC)"/>
    <property type="match status" value="1"/>
</dbReference>
<dbReference type="GO" id="GO:1904047">
    <property type="term" value="F:S-adenosyl-L-methionine binding"/>
    <property type="evidence" value="ECO:0007669"/>
    <property type="project" value="TreeGrafter"/>
</dbReference>
<dbReference type="InterPro" id="IPR012327">
    <property type="entry name" value="MeTrfase_D12"/>
</dbReference>
<dbReference type="AlphaFoldDB" id="A0A1Q8ZRQ3"/>
<dbReference type="InterPro" id="IPR023095">
    <property type="entry name" value="Ade_MeTrfase_dom_2"/>
</dbReference>
<evidence type="ECO:0000256" key="6">
    <source>
        <dbReference type="ARBA" id="ARBA00047942"/>
    </source>
</evidence>
<dbReference type="GO" id="GO:0009307">
    <property type="term" value="P:DNA restriction-modification system"/>
    <property type="evidence" value="ECO:0007669"/>
    <property type="project" value="InterPro"/>
</dbReference>
<evidence type="ECO:0000313" key="8">
    <source>
        <dbReference type="Proteomes" id="UP000186894"/>
    </source>
</evidence>
<dbReference type="STRING" id="1867956.BJF95_09765"/>
<evidence type="ECO:0000256" key="1">
    <source>
        <dbReference type="ARBA" id="ARBA00006594"/>
    </source>
</evidence>
<dbReference type="PANTHER" id="PTHR30481">
    <property type="entry name" value="DNA ADENINE METHYLASE"/>
    <property type="match status" value="1"/>
</dbReference>
<gene>
    <name evidence="7" type="ORF">BJF95_09765</name>
</gene>
<dbReference type="PRINTS" id="PR00505">
    <property type="entry name" value="D12N6MTFRASE"/>
</dbReference>
<proteinExistence type="inferred from homology"/>
<dbReference type="RefSeq" id="WP_075640268.1">
    <property type="nucleotide sequence ID" value="NZ_MKIM01000027.1"/>
</dbReference>
<dbReference type="GO" id="GO:0006298">
    <property type="term" value="P:mismatch repair"/>
    <property type="evidence" value="ECO:0007669"/>
    <property type="project" value="TreeGrafter"/>
</dbReference>
<accession>A0A1Q8ZRQ3</accession>
<keyword evidence="8" id="KW-1185">Reference proteome</keyword>
<dbReference type="Gene3D" id="1.10.1020.10">
    <property type="entry name" value="Adenine-specific Methyltransferase, Domain 2"/>
    <property type="match status" value="1"/>
</dbReference>
<evidence type="ECO:0000256" key="5">
    <source>
        <dbReference type="ARBA" id="ARBA00022691"/>
    </source>
</evidence>
<organism evidence="7 8">
    <name type="scientific">Rhizobium oryziradicis</name>
    <dbReference type="NCBI Taxonomy" id="1867956"/>
    <lineage>
        <taxon>Bacteria</taxon>
        <taxon>Pseudomonadati</taxon>
        <taxon>Pseudomonadota</taxon>
        <taxon>Alphaproteobacteria</taxon>
        <taxon>Hyphomicrobiales</taxon>
        <taxon>Rhizobiaceae</taxon>
        <taxon>Rhizobium/Agrobacterium group</taxon>
        <taxon>Rhizobium</taxon>
    </lineage>
</organism>
<dbReference type="Gene3D" id="3.40.50.150">
    <property type="entry name" value="Vaccinia Virus protein VP39"/>
    <property type="match status" value="1"/>
</dbReference>
<dbReference type="EMBL" id="MKIM01000027">
    <property type="protein sequence ID" value="OLP44755.1"/>
    <property type="molecule type" value="Genomic_DNA"/>
</dbReference>
<dbReference type="SUPFAM" id="SSF53335">
    <property type="entry name" value="S-adenosyl-L-methionine-dependent methyltransferases"/>
    <property type="match status" value="1"/>
</dbReference>
<keyword evidence="3 7" id="KW-0489">Methyltransferase</keyword>
<evidence type="ECO:0000256" key="3">
    <source>
        <dbReference type="ARBA" id="ARBA00022603"/>
    </source>
</evidence>
<sequence length="278" mass="31748">MQESLNFTTVRPVSPPAAYLGGKRQLAERISSIIEQIPHTLYAEPFVGMGGVFFRRKLIPKCEVINDRSGDVANLFRILQRHYQPLMDHMRFQLFSRREFDNLAAMDPETLTDIERAARFLYLQRSAFAGKIVGRHFGADLTRPARFNMKNLRGALEEVHDRLCGVTIENLDWQDFITRYDRPGTLFYLDPPYYGNESDYGKDAFNRDQFTQMAARLKTIKGRFMISLNDCEGVREIFKDFQFVPVGLTYTVRGGGGKDVGEVIIMDGKSEVGNLPLG</sequence>
<keyword evidence="4 7" id="KW-0808">Transferase</keyword>
<evidence type="ECO:0000256" key="4">
    <source>
        <dbReference type="ARBA" id="ARBA00022679"/>
    </source>
</evidence>
<dbReference type="Proteomes" id="UP000186894">
    <property type="component" value="Unassembled WGS sequence"/>
</dbReference>
<dbReference type="Pfam" id="PF02086">
    <property type="entry name" value="MethyltransfD12"/>
    <property type="match status" value="1"/>
</dbReference>
<dbReference type="GO" id="GO:0043565">
    <property type="term" value="F:sequence-specific DNA binding"/>
    <property type="evidence" value="ECO:0007669"/>
    <property type="project" value="TreeGrafter"/>
</dbReference>
<dbReference type="GO" id="GO:0032259">
    <property type="term" value="P:methylation"/>
    <property type="evidence" value="ECO:0007669"/>
    <property type="project" value="UniProtKB-KW"/>
</dbReference>
<dbReference type="GO" id="GO:0009007">
    <property type="term" value="F:site-specific DNA-methyltransferase (adenine-specific) activity"/>
    <property type="evidence" value="ECO:0007669"/>
    <property type="project" value="UniProtKB-EC"/>
</dbReference>
<dbReference type="InterPro" id="IPR012263">
    <property type="entry name" value="M_m6A_EcoRV"/>
</dbReference>
<comment type="similarity">
    <text evidence="1">Belongs to the N(4)/N(6)-methyltransferase family.</text>
</comment>
<protein>
    <recommendedName>
        <fullName evidence="2">site-specific DNA-methyltransferase (adenine-specific)</fullName>
        <ecNumber evidence="2">2.1.1.72</ecNumber>
    </recommendedName>
</protein>
<keyword evidence="5" id="KW-0949">S-adenosyl-L-methionine</keyword>
<comment type="caution">
    <text evidence="7">The sequence shown here is derived from an EMBL/GenBank/DDBJ whole genome shotgun (WGS) entry which is preliminary data.</text>
</comment>
<name>A0A1Q8ZRQ3_9HYPH</name>